<gene>
    <name evidence="2" type="ORF">ENJ40_09150</name>
</gene>
<name>A0A7C3GSF7_9BACT</name>
<dbReference type="PANTHER" id="PTHR35038">
    <property type="entry name" value="DISSIMILATORY SULFITE REDUCTASE SIRA"/>
    <property type="match status" value="1"/>
</dbReference>
<evidence type="ECO:0000313" key="2">
    <source>
        <dbReference type="EMBL" id="HFC98600.1"/>
    </source>
</evidence>
<sequence>MRRTLLLFCLLLLLVLLWREHSRTRAPRVYTLTSGRVDMCLACHKETPGKAHARGVVGCADCHGGDPLTVEKARAHRGMVKNPADLRYADRSCGRPECHPGYPERVKKSLMATNRGIITTLRYYWGETPDFREKISVEELIKTGKDSPALDYFRKLCGTCHLWLPRGKLPGFLREKGGGCAACHLVPGKKPKAEKPSFPGLPVSAKAHPILTRKIPVRNCARCHNRSGRIALTYQGLYEDEQYGTPIRDGTFGAEELPDGRFVERIPPDVHFKAGMSCVDCHVQNETMGDGKAYAHLEESLEITCEACHEGLGRTKKGTPLPNLIVKNGKIFWQAKLTGKLLAVKRPDPVACRHPVHRRLACWACHDRRVPQCFGCHVRRNAGEKQLDKLSFRETPGLWEEFRSYMRLESPTLGFYRRRVTVLVPG</sequence>
<accession>A0A7C3GSF7</accession>
<proteinExistence type="predicted"/>
<organism evidence="2">
    <name type="scientific">Thermosulfurimonas dismutans</name>
    <dbReference type="NCBI Taxonomy" id="999894"/>
    <lineage>
        <taxon>Bacteria</taxon>
        <taxon>Pseudomonadati</taxon>
        <taxon>Thermodesulfobacteriota</taxon>
        <taxon>Thermodesulfobacteria</taxon>
        <taxon>Thermodesulfobacteriales</taxon>
        <taxon>Thermodesulfobacteriaceae</taxon>
        <taxon>Thermosulfurimonas</taxon>
    </lineage>
</organism>
<reference evidence="2" key="1">
    <citation type="journal article" date="2020" name="mSystems">
        <title>Genome- and Community-Level Interaction Insights into Carbon Utilization and Element Cycling Functions of Hydrothermarchaeota in Hydrothermal Sediment.</title>
        <authorList>
            <person name="Zhou Z."/>
            <person name="Liu Y."/>
            <person name="Xu W."/>
            <person name="Pan J."/>
            <person name="Luo Z.H."/>
            <person name="Li M."/>
        </authorList>
    </citation>
    <scope>NUCLEOTIDE SEQUENCE [LARGE SCALE GENOMIC DNA]</scope>
    <source>
        <strain evidence="2">HyVt-483</strain>
    </source>
</reference>
<protein>
    <submittedName>
        <fullName evidence="2">Amino acid ABC transporter substrate-binding protein</fullName>
    </submittedName>
</protein>
<dbReference type="Gene3D" id="3.90.10.10">
    <property type="entry name" value="Cytochrome C3"/>
    <property type="match status" value="1"/>
</dbReference>
<dbReference type="PANTHER" id="PTHR35038:SF8">
    <property type="entry name" value="C-TYPE POLYHEME CYTOCHROME OMCC"/>
    <property type="match status" value="1"/>
</dbReference>
<dbReference type="Proteomes" id="UP000886043">
    <property type="component" value="Unassembled WGS sequence"/>
</dbReference>
<dbReference type="EMBL" id="DRMH01000126">
    <property type="protein sequence ID" value="HFC98600.1"/>
    <property type="molecule type" value="Genomic_DNA"/>
</dbReference>
<dbReference type="InterPro" id="IPR036280">
    <property type="entry name" value="Multihaem_cyt_sf"/>
</dbReference>
<dbReference type="AlphaFoldDB" id="A0A7C3GSF7"/>
<dbReference type="SUPFAM" id="SSF48695">
    <property type="entry name" value="Multiheme cytochromes"/>
    <property type="match status" value="1"/>
</dbReference>
<keyword evidence="1" id="KW-0732">Signal</keyword>
<dbReference type="GO" id="GO:0016491">
    <property type="term" value="F:oxidoreductase activity"/>
    <property type="evidence" value="ECO:0007669"/>
    <property type="project" value="TreeGrafter"/>
</dbReference>
<evidence type="ECO:0000256" key="1">
    <source>
        <dbReference type="ARBA" id="ARBA00022729"/>
    </source>
</evidence>
<dbReference type="InterPro" id="IPR051829">
    <property type="entry name" value="Multiheme_Cytochr_ET"/>
</dbReference>
<comment type="caution">
    <text evidence="2">The sequence shown here is derived from an EMBL/GenBank/DDBJ whole genome shotgun (WGS) entry which is preliminary data.</text>
</comment>